<evidence type="ECO:0000313" key="11">
    <source>
        <dbReference type="Ensembl" id="ENSPMRP00000016478.1"/>
    </source>
</evidence>
<evidence type="ECO:0000313" key="12">
    <source>
        <dbReference type="Proteomes" id="UP000472272"/>
    </source>
</evidence>
<dbReference type="PANTHER" id="PTHR16866:SF2">
    <property type="entry name" value="GASTRIN-RELEASING PEPTIDE"/>
    <property type="match status" value="1"/>
</dbReference>
<dbReference type="PROSITE" id="PS00257">
    <property type="entry name" value="BOMBESIN"/>
    <property type="match status" value="1"/>
</dbReference>
<proteinExistence type="inferred from homology"/>
<evidence type="ECO:0000256" key="5">
    <source>
        <dbReference type="ARBA" id="ARBA00022525"/>
    </source>
</evidence>
<dbReference type="GO" id="GO:0005184">
    <property type="term" value="F:neuropeptide hormone activity"/>
    <property type="evidence" value="ECO:0007669"/>
    <property type="project" value="TreeGrafter"/>
</dbReference>
<reference evidence="11" key="3">
    <citation type="submission" date="2025-09" db="UniProtKB">
        <authorList>
            <consortium name="Ensembl"/>
        </authorList>
    </citation>
    <scope>IDENTIFICATION</scope>
</reference>
<dbReference type="PANTHER" id="PTHR16866">
    <property type="entry name" value="GASTRIN-RELEASING PEPTIDE"/>
    <property type="match status" value="1"/>
</dbReference>
<dbReference type="OrthoDB" id="9879745at2759"/>
<protein>
    <recommendedName>
        <fullName evidence="4">Gastrin-releasing peptide</fullName>
    </recommendedName>
</protein>
<evidence type="ECO:0000256" key="10">
    <source>
        <dbReference type="SAM" id="SignalP"/>
    </source>
</evidence>
<reference evidence="11" key="2">
    <citation type="submission" date="2025-08" db="UniProtKB">
        <authorList>
            <consortium name="Ensembl"/>
        </authorList>
    </citation>
    <scope>IDENTIFICATION</scope>
</reference>
<dbReference type="KEGG" id="pmua:114606799"/>
<evidence type="ECO:0000256" key="9">
    <source>
        <dbReference type="ARBA" id="ARBA00023329"/>
    </source>
</evidence>
<comment type="similarity">
    <text evidence="3">Belongs to the bombesin/neuromedin-B/ranatensin family.</text>
</comment>
<evidence type="ECO:0000256" key="7">
    <source>
        <dbReference type="ARBA" id="ARBA00022729"/>
    </source>
</evidence>
<keyword evidence="9" id="KW-0968">Cytoplasmic vesicle</keyword>
<dbReference type="GO" id="GO:0005615">
    <property type="term" value="C:extracellular space"/>
    <property type="evidence" value="ECO:0007669"/>
    <property type="project" value="TreeGrafter"/>
</dbReference>
<dbReference type="GO" id="GO:0007218">
    <property type="term" value="P:neuropeptide signaling pathway"/>
    <property type="evidence" value="ECO:0007669"/>
    <property type="project" value="InterPro"/>
</dbReference>
<evidence type="ECO:0000256" key="8">
    <source>
        <dbReference type="ARBA" id="ARBA00022815"/>
    </source>
</evidence>
<evidence type="ECO:0000256" key="6">
    <source>
        <dbReference type="ARBA" id="ARBA00022685"/>
    </source>
</evidence>
<dbReference type="GeneTree" id="ENSGT00940000154470"/>
<keyword evidence="8" id="KW-0027">Amidation</keyword>
<dbReference type="OMA" id="KDMMDYL"/>
<gene>
    <name evidence="11" type="primary">GRP</name>
</gene>
<dbReference type="RefSeq" id="XP_028605198.1">
    <property type="nucleotide sequence ID" value="XM_028749365.1"/>
</dbReference>
<dbReference type="CTD" id="2922"/>
<dbReference type="GO" id="GO:0031410">
    <property type="term" value="C:cytoplasmic vesicle"/>
    <property type="evidence" value="ECO:0007669"/>
    <property type="project" value="UniProtKB-SubCell"/>
</dbReference>
<dbReference type="Proteomes" id="UP000472272">
    <property type="component" value="Chromosome 11"/>
</dbReference>
<dbReference type="GeneID" id="114606799"/>
<accession>A0A670IWB6</accession>
<dbReference type="Ensembl" id="ENSPMRT00000017577.1">
    <property type="protein sequence ID" value="ENSPMRP00000016478.1"/>
    <property type="gene ID" value="ENSPMRG00000010996.1"/>
</dbReference>
<feature type="signal peptide" evidence="10">
    <location>
        <begin position="1"/>
        <end position="35"/>
    </location>
</feature>
<keyword evidence="5" id="KW-0964">Secreted</keyword>
<evidence type="ECO:0000256" key="4">
    <source>
        <dbReference type="ARBA" id="ARBA00016270"/>
    </source>
</evidence>
<evidence type="ECO:0000256" key="2">
    <source>
        <dbReference type="ARBA" id="ARBA00004613"/>
    </source>
</evidence>
<comment type="subcellular location">
    <subcellularLocation>
        <location evidence="1">Cytoplasmic vesicle</location>
        <location evidence="1">Secretory vesicle lumen</location>
    </subcellularLocation>
    <subcellularLocation>
        <location evidence="2">Secreted</location>
    </subcellularLocation>
</comment>
<dbReference type="Pfam" id="PF02044">
    <property type="entry name" value="Bombesin"/>
    <property type="match status" value="1"/>
</dbReference>
<keyword evidence="7 10" id="KW-0732">Signal</keyword>
<evidence type="ECO:0000256" key="1">
    <source>
        <dbReference type="ARBA" id="ARBA00004263"/>
    </source>
</evidence>
<keyword evidence="6" id="KW-0165">Cleavage on pair of basic residues</keyword>
<dbReference type="AlphaFoldDB" id="A0A670IWB6"/>
<name>A0A670IWB6_PODMU</name>
<evidence type="ECO:0000256" key="3">
    <source>
        <dbReference type="ARBA" id="ARBA00010012"/>
    </source>
</evidence>
<dbReference type="InterPro" id="IPR000874">
    <property type="entry name" value="Bombesin"/>
</dbReference>
<keyword evidence="12" id="KW-1185">Reference proteome</keyword>
<feature type="chain" id="PRO_5025380816" description="Gastrin-releasing peptide" evidence="10">
    <location>
        <begin position="36"/>
        <end position="160"/>
    </location>
</feature>
<reference evidence="11 12" key="1">
    <citation type="journal article" date="2019" name="Proc. Natl. Acad. Sci. U.S.A.">
        <title>Regulatory changes in pterin and carotenoid genes underlie balanced color polymorphisms in the wall lizard.</title>
        <authorList>
            <person name="Andrade P."/>
            <person name="Pinho C."/>
            <person name="Perez I de Lanuza G."/>
            <person name="Afonso S."/>
            <person name="Brejcha J."/>
            <person name="Rubin C.J."/>
            <person name="Wallerman O."/>
            <person name="Pereira P."/>
            <person name="Sabatino S.J."/>
            <person name="Bellati A."/>
            <person name="Pellitteri-Rosa D."/>
            <person name="Bosakova Z."/>
            <person name="Bunikis I."/>
            <person name="Carretero M.A."/>
            <person name="Feiner N."/>
            <person name="Marsik P."/>
            <person name="Pauperio F."/>
            <person name="Salvi D."/>
            <person name="Soler L."/>
            <person name="While G.M."/>
            <person name="Uller T."/>
            <person name="Font E."/>
            <person name="Andersson L."/>
            <person name="Carneiro M."/>
        </authorList>
    </citation>
    <scope>NUCLEOTIDE SEQUENCE</scope>
</reference>
<sequence>MARPEFQLLPKPRGLFSLLGLFAFALLLEGRGVRAAPLQGSEGASPMAKVYPRGSHWAVGHFMGKKSSGDFPNLYEERNESPFSLLPDNAKQLGDYLHWEETFKQFLRLLEGNENQSAQVLREESPFPVKSAWEAEDNSSLKDMMDYLLQAMDRKEASPS</sequence>
<organism evidence="11 12">
    <name type="scientific">Podarcis muralis</name>
    <name type="common">Wall lizard</name>
    <name type="synonym">Lacerta muralis</name>
    <dbReference type="NCBI Taxonomy" id="64176"/>
    <lineage>
        <taxon>Eukaryota</taxon>
        <taxon>Metazoa</taxon>
        <taxon>Chordata</taxon>
        <taxon>Craniata</taxon>
        <taxon>Vertebrata</taxon>
        <taxon>Euteleostomi</taxon>
        <taxon>Lepidosauria</taxon>
        <taxon>Squamata</taxon>
        <taxon>Bifurcata</taxon>
        <taxon>Unidentata</taxon>
        <taxon>Episquamata</taxon>
        <taxon>Laterata</taxon>
        <taxon>Lacertibaenia</taxon>
        <taxon>Lacertidae</taxon>
        <taxon>Podarcis</taxon>
    </lineage>
</organism>